<evidence type="ECO:0000256" key="5">
    <source>
        <dbReference type="ARBA" id="ARBA00023242"/>
    </source>
</evidence>
<dbReference type="Gene3D" id="2.40.330.10">
    <property type="entry name" value="DNA-binding pseudobarrel domain"/>
    <property type="match status" value="1"/>
</dbReference>
<sequence length="365" mass="40492">MAVSPCFAVAVVIASGEMQLLWLQMTKRHRFCSAFSSAAYTFLLWKLWHSAYLKGTFCDTFHPEASGWRDCASCRKRIHCGCIMASSTYTILDFGGVKCAECAVNEALAPHRCTPSFWSPQAIQHAMDSAKRLSIDPEKAITVGMKSDSCVHVAGIKAGIDPIVSPDSVVCNVSPNKIATPTIPGAAFQAQFPLSETGEESSVNSPHGTNNSCQKKVGKCRKNVYRKTRVQSRYSPQTSLEELKEICRVSKSSLVPLFSKTLTASDAEARNGRLVLPKRCAEAYFPDISAQQGIFVVVQDIKGDDWEFYYRYWLNTNGKMYVLEGLKDYIISEQWQPGDTVTVYKREEDGKLFMGLKKVQAGKSD</sequence>
<dbReference type="KEGG" id="tcc:18593820"/>
<dbReference type="PANTHER" id="PTHR46245">
    <property type="entry name" value="B3 DOMAIN-CONTAINING PROTEIN OS07G0563300"/>
    <property type="match status" value="1"/>
</dbReference>
<dbReference type="RefSeq" id="XP_017980528.1">
    <property type="nucleotide sequence ID" value="XM_018125039.1"/>
</dbReference>
<dbReference type="GO" id="GO:0003677">
    <property type="term" value="F:DNA binding"/>
    <property type="evidence" value="ECO:0007669"/>
    <property type="project" value="UniProtKB-KW"/>
</dbReference>
<dbReference type="SMART" id="SM01019">
    <property type="entry name" value="B3"/>
    <property type="match status" value="1"/>
</dbReference>
<reference evidence="7" key="1">
    <citation type="journal article" date="1997" name="Nucleic Acids Res.">
        <title>tRNAscan-SE: a program for improved detection of transfer RNA genes in genomic sequence.</title>
        <authorList>
            <person name="Lowe T.M."/>
            <person name="Eddy S.R."/>
        </authorList>
    </citation>
    <scope>NUCLEOTIDE SEQUENCE [LARGE SCALE GENOMIC DNA]</scope>
    <source>
        <strain evidence="7">r\B97-61/B2</strain>
    </source>
</reference>
<dbReference type="RefSeq" id="XP_017980526.1">
    <property type="nucleotide sequence ID" value="XM_018125037.1"/>
</dbReference>
<dbReference type="AlphaFoldDB" id="A0AB32WP35"/>
<dbReference type="InterPro" id="IPR057743">
    <property type="entry name" value="Zfn_VAL1-3_N"/>
</dbReference>
<dbReference type="Gramene" id="Tc07v2_t005990.3">
    <property type="protein sequence ID" value="Tc07v2_p005990.3"/>
    <property type="gene ID" value="Tc07v2_g005990"/>
</dbReference>
<dbReference type="Pfam" id="PF02362">
    <property type="entry name" value="B3"/>
    <property type="match status" value="1"/>
</dbReference>
<organism evidence="7 8">
    <name type="scientific">Theobroma cacao</name>
    <name type="common">Cacao</name>
    <name type="synonym">Cocoa</name>
    <dbReference type="NCBI Taxonomy" id="3641"/>
    <lineage>
        <taxon>Eukaryota</taxon>
        <taxon>Viridiplantae</taxon>
        <taxon>Streptophyta</taxon>
        <taxon>Embryophyta</taxon>
        <taxon>Tracheophyta</taxon>
        <taxon>Spermatophyta</taxon>
        <taxon>Magnoliopsida</taxon>
        <taxon>eudicotyledons</taxon>
        <taxon>Gunneridae</taxon>
        <taxon>Pentapetalae</taxon>
        <taxon>rosids</taxon>
        <taxon>malvids</taxon>
        <taxon>Malvales</taxon>
        <taxon>Malvaceae</taxon>
        <taxon>Byttnerioideae</taxon>
        <taxon>Theobroma</taxon>
    </lineage>
</organism>
<dbReference type="RefSeq" id="XP_017980527.1">
    <property type="nucleotide sequence ID" value="XM_018125038.1"/>
</dbReference>
<evidence type="ECO:0000256" key="4">
    <source>
        <dbReference type="ARBA" id="ARBA00023163"/>
    </source>
</evidence>
<keyword evidence="4" id="KW-0804">Transcription</keyword>
<evidence type="ECO:0000256" key="1">
    <source>
        <dbReference type="ARBA" id="ARBA00004123"/>
    </source>
</evidence>
<name>A0AB32WP35_THECC</name>
<dbReference type="Gramene" id="Tc07v2_t005990.1">
    <property type="protein sequence ID" value="Tc07v2_p005990.1"/>
    <property type="gene ID" value="Tc07v2_g005990"/>
</dbReference>
<dbReference type="Gramene" id="Tc07v2_t005990.2">
    <property type="protein sequence ID" value="Tc07v2_p005990.2"/>
    <property type="gene ID" value="Tc07v2_g005990"/>
</dbReference>
<dbReference type="InterPro" id="IPR003340">
    <property type="entry name" value="B3_DNA-bd"/>
</dbReference>
<accession>A0AB32WP35</accession>
<feature type="domain" description="TF-B3" evidence="6">
    <location>
        <begin position="259"/>
        <end position="360"/>
    </location>
</feature>
<dbReference type="Proteomes" id="UP000694886">
    <property type="component" value="Chromosome 7"/>
</dbReference>
<dbReference type="GO" id="GO:0005634">
    <property type="term" value="C:nucleus"/>
    <property type="evidence" value="ECO:0007669"/>
    <property type="project" value="UniProtKB-SubCell"/>
</dbReference>
<comment type="subcellular location">
    <subcellularLocation>
        <location evidence="1">Nucleus</location>
    </subcellularLocation>
</comment>
<dbReference type="InterPro" id="IPR015300">
    <property type="entry name" value="DNA-bd_pseudobarrel_sf"/>
</dbReference>
<evidence type="ECO:0000256" key="2">
    <source>
        <dbReference type="ARBA" id="ARBA00023015"/>
    </source>
</evidence>
<protein>
    <submittedName>
        <fullName evidence="8 9">B3 domain-containing transcription repressor VAL2</fullName>
    </submittedName>
</protein>
<dbReference type="PANTHER" id="PTHR46245:SF6">
    <property type="entry name" value="B3 DOMAIN-CONTAINING PROTEIN OS07G0563300-LIKE"/>
    <property type="match status" value="1"/>
</dbReference>
<keyword evidence="3" id="KW-0238">DNA-binding</keyword>
<reference evidence="8 9" key="2">
    <citation type="submission" date="2025-04" db="UniProtKB">
        <authorList>
            <consortium name="RefSeq"/>
        </authorList>
    </citation>
    <scope>IDENTIFICATION</scope>
</reference>
<dbReference type="SUPFAM" id="SSF101936">
    <property type="entry name" value="DNA-binding pseudobarrel domain"/>
    <property type="match status" value="1"/>
</dbReference>
<dbReference type="PROSITE" id="PS50863">
    <property type="entry name" value="B3"/>
    <property type="match status" value="1"/>
</dbReference>
<evidence type="ECO:0000256" key="3">
    <source>
        <dbReference type="ARBA" id="ARBA00023125"/>
    </source>
</evidence>
<dbReference type="CDD" id="cd10017">
    <property type="entry name" value="B3_DNA"/>
    <property type="match status" value="1"/>
</dbReference>
<evidence type="ECO:0000313" key="10">
    <source>
        <dbReference type="RefSeq" id="XP_017980528.1"/>
    </source>
</evidence>
<keyword evidence="5" id="KW-0539">Nucleus</keyword>
<dbReference type="GeneID" id="18593820"/>
<evidence type="ECO:0000313" key="9">
    <source>
        <dbReference type="RefSeq" id="XP_017980527.1"/>
    </source>
</evidence>
<gene>
    <name evidence="8 9 10" type="primary">LOC18593820</name>
</gene>
<evidence type="ECO:0000313" key="7">
    <source>
        <dbReference type="Proteomes" id="UP000694886"/>
    </source>
</evidence>
<evidence type="ECO:0000313" key="8">
    <source>
        <dbReference type="RefSeq" id="XP_017980526.1"/>
    </source>
</evidence>
<dbReference type="Pfam" id="PF25813">
    <property type="entry name" value="zf_VAL1_N"/>
    <property type="match status" value="1"/>
</dbReference>
<evidence type="ECO:0000259" key="6">
    <source>
        <dbReference type="PROSITE" id="PS50863"/>
    </source>
</evidence>
<proteinExistence type="predicted"/>
<keyword evidence="2" id="KW-0805">Transcription regulation</keyword>